<evidence type="ECO:0000313" key="7">
    <source>
        <dbReference type="Proteomes" id="UP000184172"/>
    </source>
</evidence>
<dbReference type="Pfam" id="PF00126">
    <property type="entry name" value="HTH_1"/>
    <property type="match status" value="1"/>
</dbReference>
<evidence type="ECO:0000313" key="6">
    <source>
        <dbReference type="EMBL" id="SHJ46450.1"/>
    </source>
</evidence>
<dbReference type="SUPFAM" id="SSF53850">
    <property type="entry name" value="Periplasmic binding protein-like II"/>
    <property type="match status" value="1"/>
</dbReference>
<dbReference type="GO" id="GO:0003677">
    <property type="term" value="F:DNA binding"/>
    <property type="evidence" value="ECO:0007669"/>
    <property type="project" value="UniProtKB-KW"/>
</dbReference>
<dbReference type="EMBL" id="FQYV01000017">
    <property type="protein sequence ID" value="SHJ46450.1"/>
    <property type="molecule type" value="Genomic_DNA"/>
</dbReference>
<dbReference type="RefSeq" id="WP_234946481.1">
    <property type="nucleotide sequence ID" value="NZ_FQYV01000017.1"/>
</dbReference>
<reference evidence="7" key="1">
    <citation type="submission" date="2016-11" db="EMBL/GenBank/DDBJ databases">
        <authorList>
            <person name="Varghese N."/>
            <person name="Submissions S."/>
        </authorList>
    </citation>
    <scope>NUCLEOTIDE SEQUENCE [LARGE SCALE GENOMIC DNA]</scope>
    <source>
        <strain evidence="7">DSM 26349</strain>
    </source>
</reference>
<keyword evidence="7" id="KW-1185">Reference proteome</keyword>
<dbReference type="Pfam" id="PF03466">
    <property type="entry name" value="LysR_substrate"/>
    <property type="match status" value="1"/>
</dbReference>
<evidence type="ECO:0000256" key="2">
    <source>
        <dbReference type="ARBA" id="ARBA00023015"/>
    </source>
</evidence>
<keyword evidence="3" id="KW-0238">DNA-binding</keyword>
<dbReference type="PANTHER" id="PTHR30346:SF0">
    <property type="entry name" value="HCA OPERON TRANSCRIPTIONAL ACTIVATOR HCAR"/>
    <property type="match status" value="1"/>
</dbReference>
<name>A0A1M6JIF5_9FLAO</name>
<dbReference type="InterPro" id="IPR036390">
    <property type="entry name" value="WH_DNA-bd_sf"/>
</dbReference>
<dbReference type="CDD" id="cd05466">
    <property type="entry name" value="PBP2_LTTR_substrate"/>
    <property type="match status" value="1"/>
</dbReference>
<dbReference type="PROSITE" id="PS50931">
    <property type="entry name" value="HTH_LYSR"/>
    <property type="match status" value="1"/>
</dbReference>
<keyword evidence="4" id="KW-0804">Transcription</keyword>
<feature type="domain" description="HTH lysR-type" evidence="5">
    <location>
        <begin position="1"/>
        <end position="53"/>
    </location>
</feature>
<evidence type="ECO:0000256" key="1">
    <source>
        <dbReference type="ARBA" id="ARBA00009437"/>
    </source>
</evidence>
<dbReference type="STRING" id="797419.SAMN05216556_11761"/>
<accession>A0A1M6JIF5</accession>
<protein>
    <submittedName>
        <fullName evidence="6">Transcriptional regulator, LysR family</fullName>
    </submittedName>
</protein>
<dbReference type="GO" id="GO:0032993">
    <property type="term" value="C:protein-DNA complex"/>
    <property type="evidence" value="ECO:0007669"/>
    <property type="project" value="TreeGrafter"/>
</dbReference>
<dbReference type="PRINTS" id="PR00039">
    <property type="entry name" value="HTHLYSR"/>
</dbReference>
<dbReference type="Gene3D" id="1.10.10.10">
    <property type="entry name" value="Winged helix-like DNA-binding domain superfamily/Winged helix DNA-binding domain"/>
    <property type="match status" value="1"/>
</dbReference>
<proteinExistence type="inferred from homology"/>
<dbReference type="FunFam" id="1.10.10.10:FF:000001">
    <property type="entry name" value="LysR family transcriptional regulator"/>
    <property type="match status" value="1"/>
</dbReference>
<organism evidence="6 7">
    <name type="scientific">Aequorivita viscosa</name>
    <dbReference type="NCBI Taxonomy" id="797419"/>
    <lineage>
        <taxon>Bacteria</taxon>
        <taxon>Pseudomonadati</taxon>
        <taxon>Bacteroidota</taxon>
        <taxon>Flavobacteriia</taxon>
        <taxon>Flavobacteriales</taxon>
        <taxon>Flavobacteriaceae</taxon>
        <taxon>Aequorivita</taxon>
    </lineage>
</organism>
<dbReference type="InterPro" id="IPR000847">
    <property type="entry name" value="LysR_HTH_N"/>
</dbReference>
<dbReference type="GO" id="GO:0003700">
    <property type="term" value="F:DNA-binding transcription factor activity"/>
    <property type="evidence" value="ECO:0007669"/>
    <property type="project" value="InterPro"/>
</dbReference>
<dbReference type="SUPFAM" id="SSF46785">
    <property type="entry name" value="Winged helix' DNA-binding domain"/>
    <property type="match status" value="1"/>
</dbReference>
<sequence length="293" mass="33864">MRYFLVLAEELHFWRTSEKVFMSQSSLSRQIQGLEEELGFKLLERDKRNVKLTEAGKFLQKRWRELLDDMDRAQTQAKKINMGSSGLISIAYPGSISSSFLPELLRTFTAEMPEMKMELVEPTDATNEKLLLDYHIDIAFSRDSVQHPALSSKKLYSEPVCLVVAENHWLNENTYHDFKSLENESFILSGLHHTTFFATLLRRIFTTYGFEPKTHVETDFGGLILNLVANGLGISILPYSFQFGSYTGVRFINLQEEVDLYVNWRKKDENEVIEKIIQHSEALGEKIKARIIL</sequence>
<evidence type="ECO:0000259" key="5">
    <source>
        <dbReference type="PROSITE" id="PS50931"/>
    </source>
</evidence>
<keyword evidence="2" id="KW-0805">Transcription regulation</keyword>
<dbReference type="AlphaFoldDB" id="A0A1M6JIF5"/>
<comment type="similarity">
    <text evidence="1">Belongs to the LysR transcriptional regulatory family.</text>
</comment>
<dbReference type="Proteomes" id="UP000184172">
    <property type="component" value="Unassembled WGS sequence"/>
</dbReference>
<gene>
    <name evidence="6" type="ORF">SAMN04487908_11761</name>
</gene>
<evidence type="ECO:0000256" key="4">
    <source>
        <dbReference type="ARBA" id="ARBA00023163"/>
    </source>
</evidence>
<dbReference type="InterPro" id="IPR005119">
    <property type="entry name" value="LysR_subst-bd"/>
</dbReference>
<evidence type="ECO:0000256" key="3">
    <source>
        <dbReference type="ARBA" id="ARBA00023125"/>
    </source>
</evidence>
<dbReference type="Gene3D" id="3.40.190.10">
    <property type="entry name" value="Periplasmic binding protein-like II"/>
    <property type="match status" value="2"/>
</dbReference>
<dbReference type="InterPro" id="IPR036388">
    <property type="entry name" value="WH-like_DNA-bd_sf"/>
</dbReference>
<dbReference type="PANTHER" id="PTHR30346">
    <property type="entry name" value="TRANSCRIPTIONAL DUAL REGULATOR HCAR-RELATED"/>
    <property type="match status" value="1"/>
</dbReference>